<dbReference type="PANTHER" id="PTHR10366">
    <property type="entry name" value="NAD DEPENDENT EPIMERASE/DEHYDRATASE"/>
    <property type="match status" value="1"/>
</dbReference>
<keyword evidence="1" id="KW-0560">Oxidoreductase</keyword>
<dbReference type="AlphaFoldDB" id="A0A167M8F1"/>
<comment type="similarity">
    <text evidence="2">Belongs to the NAD(P)-dependent epimerase/dehydratase family. Dihydroflavonol-4-reductase subfamily.</text>
</comment>
<dbReference type="PANTHER" id="PTHR10366:SF564">
    <property type="entry name" value="STEROL-4-ALPHA-CARBOXYLATE 3-DEHYDROGENASE, DECARBOXYLATING"/>
    <property type="match status" value="1"/>
</dbReference>
<dbReference type="Pfam" id="PF01370">
    <property type="entry name" value="Epimerase"/>
    <property type="match status" value="1"/>
</dbReference>
<dbReference type="GO" id="GO:0016616">
    <property type="term" value="F:oxidoreductase activity, acting on the CH-OH group of donors, NAD or NADP as acceptor"/>
    <property type="evidence" value="ECO:0007669"/>
    <property type="project" value="TreeGrafter"/>
</dbReference>
<dbReference type="InterPro" id="IPR036291">
    <property type="entry name" value="NAD(P)-bd_dom_sf"/>
</dbReference>
<evidence type="ECO:0000313" key="5">
    <source>
        <dbReference type="Proteomes" id="UP000076744"/>
    </source>
</evidence>
<sequence length="352" mass="38182">MANDRLVLVTGGSGFIALHIIHKLLQAGYKVRTTVRSLERADDIRYAMRSAGVGDKLNDMEFVVVDLLRDAGWDAACAGADYVLHTASPFPSAEPKDENELIKPAREGTLRALRAAKKAGSVKRVVVTSSAVAVMYGHAQRSAENPFTEKDWTEIRKPKSYVGAYPKSKTIAERAAWDWLAGEGQGSFELATVNPVLVYGPSLGKSVNTSLEVPMCLLSGEMSALPDLHIGIVDVRDVADLHVLVLESPKAPNQRYLAISDEMSVPIKQMAADLKKHLPAEDTTKLPTGSAPSFMIRLIGLFNKRISVIVPELGHVRPVSNAKARKELGWRPRSATEALIASVESLKANGKI</sequence>
<evidence type="ECO:0000259" key="3">
    <source>
        <dbReference type="Pfam" id="PF01370"/>
    </source>
</evidence>
<proteinExistence type="inferred from homology"/>
<accession>A0A167M8F1</accession>
<dbReference type="SUPFAM" id="SSF51735">
    <property type="entry name" value="NAD(P)-binding Rossmann-fold domains"/>
    <property type="match status" value="1"/>
</dbReference>
<name>A0A167M8F1_CORFA</name>
<reference evidence="4 5" key="1">
    <citation type="journal article" date="2016" name="Genome Biol. Evol.">
        <title>Divergent and convergent evolution of fungal pathogenicity.</title>
        <authorList>
            <person name="Shang Y."/>
            <person name="Xiao G."/>
            <person name="Zheng P."/>
            <person name="Cen K."/>
            <person name="Zhan S."/>
            <person name="Wang C."/>
        </authorList>
    </citation>
    <scope>NUCLEOTIDE SEQUENCE [LARGE SCALE GENOMIC DNA]</scope>
    <source>
        <strain evidence="4 5">ARSEF 2679</strain>
    </source>
</reference>
<keyword evidence="5" id="KW-1185">Reference proteome</keyword>
<dbReference type="Gene3D" id="3.40.50.720">
    <property type="entry name" value="NAD(P)-binding Rossmann-like Domain"/>
    <property type="match status" value="1"/>
</dbReference>
<evidence type="ECO:0000313" key="4">
    <source>
        <dbReference type="EMBL" id="OAA54063.1"/>
    </source>
</evidence>
<dbReference type="OrthoDB" id="2735536at2759"/>
<dbReference type="EMBL" id="AZHB01000031">
    <property type="protein sequence ID" value="OAA54063.1"/>
    <property type="molecule type" value="Genomic_DNA"/>
</dbReference>
<dbReference type="FunFam" id="3.40.50.720:FF:000336">
    <property type="entry name" value="Aldehyde reductase"/>
    <property type="match status" value="1"/>
</dbReference>
<protein>
    <submittedName>
        <fullName evidence="4">Dihydroflavonol-4-reductase</fullName>
    </submittedName>
</protein>
<feature type="domain" description="NAD-dependent epimerase/dehydratase" evidence="3">
    <location>
        <begin position="7"/>
        <end position="252"/>
    </location>
</feature>
<dbReference type="RefSeq" id="XP_018700746.1">
    <property type="nucleotide sequence ID" value="XM_018852146.1"/>
</dbReference>
<gene>
    <name evidence="4" type="ORF">ISF_08543</name>
</gene>
<dbReference type="InterPro" id="IPR001509">
    <property type="entry name" value="Epimerase_deHydtase"/>
</dbReference>
<dbReference type="Proteomes" id="UP000076744">
    <property type="component" value="Unassembled WGS sequence"/>
</dbReference>
<comment type="caution">
    <text evidence="4">The sequence shown here is derived from an EMBL/GenBank/DDBJ whole genome shotgun (WGS) entry which is preliminary data.</text>
</comment>
<evidence type="ECO:0000256" key="2">
    <source>
        <dbReference type="ARBA" id="ARBA00023445"/>
    </source>
</evidence>
<dbReference type="InterPro" id="IPR050425">
    <property type="entry name" value="NAD(P)_dehydrat-like"/>
</dbReference>
<evidence type="ECO:0000256" key="1">
    <source>
        <dbReference type="ARBA" id="ARBA00023002"/>
    </source>
</evidence>
<organism evidence="4 5">
    <name type="scientific">Cordyceps fumosorosea (strain ARSEF 2679)</name>
    <name type="common">Isaria fumosorosea</name>
    <dbReference type="NCBI Taxonomy" id="1081104"/>
    <lineage>
        <taxon>Eukaryota</taxon>
        <taxon>Fungi</taxon>
        <taxon>Dikarya</taxon>
        <taxon>Ascomycota</taxon>
        <taxon>Pezizomycotina</taxon>
        <taxon>Sordariomycetes</taxon>
        <taxon>Hypocreomycetidae</taxon>
        <taxon>Hypocreales</taxon>
        <taxon>Cordycipitaceae</taxon>
        <taxon>Cordyceps</taxon>
    </lineage>
</organism>
<dbReference type="GeneID" id="30024835"/>
<dbReference type="CDD" id="cd05227">
    <property type="entry name" value="AR_SDR_e"/>
    <property type="match status" value="1"/>
</dbReference>
<dbReference type="STRING" id="1081104.A0A167M8F1"/>